<gene>
    <name evidence="1" type="ORF">E5357_05360</name>
</gene>
<accession>A0AC61R2D8</accession>
<reference evidence="1" key="1">
    <citation type="submission" date="2019-04" db="EMBL/GenBank/DDBJ databases">
        <title>Microbes associate with the intestines of laboratory mice.</title>
        <authorList>
            <person name="Navarre W."/>
            <person name="Wong E."/>
            <person name="Huang K."/>
            <person name="Tropini C."/>
            <person name="Ng K."/>
            <person name="Yu B."/>
        </authorList>
    </citation>
    <scope>NUCLEOTIDE SEQUENCE</scope>
    <source>
        <strain evidence="1">NM72_1-8</strain>
    </source>
</reference>
<dbReference type="EMBL" id="SRZB01000007">
    <property type="protein sequence ID" value="TGX99493.1"/>
    <property type="molecule type" value="Genomic_DNA"/>
</dbReference>
<sequence>MKKKFLCLLLAFSLCVNSVPVMGAGTKQSTSLCTSVYTGSNAEAQSYLRAASPIKSYLSPCTDSSIMRVQYAPSIKGLLVEYYDSAYHLKNSRIIPEELPLFGGFYETDTGYFVVTGQENPKEDDALEVFRITKYDKQWNKIKSASLSSCNTTIPFRSGSLRMDACGKYLLIRTSHQMYADPDGRNHQANATIELDMETMTVTDSYMDVMNSSVGYVSHSFNQFIKVEDNHIVAVDHGDAYPRSITLIKYATDASTGSFTPDSFLTPCTVTRVMDFPGEIGNNYTGAAVGGFEISGSSYLIAGNSVIQDEKNLERGTRNVFVAAVDKETSEVTVTWLTSYTEGDSTTRTPHLVKTKDGRYYVLWSRSGKVYYTEIDGDGRQKSPLYVYNGNLSDCAPTEINGKLIWYVWHEQTLVFYDINLENPSQMNTNAFTRVPPSDSKPAEVKAGQTRRISGIDYRVTKSGTDKQAEVQAKRVVSKKKSIQIADTVKIAGVTCKVTSIAAKACEKNQTITSVSIGKNVRTIGKNAFYRCKKLKKITVKSKVLKKVKEKAIQGIHKKAVIKAPKKQLKKYKKLFSKKAGFRKGMKVKK</sequence>
<dbReference type="Proteomes" id="UP000307720">
    <property type="component" value="Unassembled WGS sequence"/>
</dbReference>
<evidence type="ECO:0000313" key="2">
    <source>
        <dbReference type="Proteomes" id="UP000307720"/>
    </source>
</evidence>
<evidence type="ECO:0000313" key="1">
    <source>
        <dbReference type="EMBL" id="TGX99493.1"/>
    </source>
</evidence>
<comment type="caution">
    <text evidence="1">The sequence shown here is derived from an EMBL/GenBank/DDBJ whole genome shotgun (WGS) entry which is preliminary data.</text>
</comment>
<proteinExistence type="predicted"/>
<protein>
    <submittedName>
        <fullName evidence="1">Uncharacterized protein</fullName>
    </submittedName>
</protein>
<name>A0AC61R2D8_9FIRM</name>
<organism evidence="1 2">
    <name type="scientific">Hominisplanchenecus murintestinalis</name>
    <dbReference type="NCBI Taxonomy" id="2941517"/>
    <lineage>
        <taxon>Bacteria</taxon>
        <taxon>Bacillati</taxon>
        <taxon>Bacillota</taxon>
        <taxon>Clostridia</taxon>
        <taxon>Lachnospirales</taxon>
        <taxon>Lachnospiraceae</taxon>
        <taxon>Hominisplanchenecus</taxon>
    </lineage>
</organism>
<keyword evidence="2" id="KW-1185">Reference proteome</keyword>